<dbReference type="EC" id="1.2.1.-" evidence="9"/>
<evidence type="ECO:0000259" key="10">
    <source>
        <dbReference type="SMART" id="SM00846"/>
    </source>
</evidence>
<evidence type="ECO:0000256" key="6">
    <source>
        <dbReference type="PIRSR" id="PIRSR000149-3"/>
    </source>
</evidence>
<comment type="caution">
    <text evidence="11">The sequence shown here is derived from an EMBL/GenBank/DDBJ whole genome shotgun (WGS) entry which is preliminary data.</text>
</comment>
<feature type="domain" description="Glyceraldehyde 3-phosphate dehydrogenase NAD(P) binding" evidence="10">
    <location>
        <begin position="3"/>
        <end position="151"/>
    </location>
</feature>
<feature type="binding site" evidence="5">
    <location>
        <begin position="209"/>
        <end position="210"/>
    </location>
    <ligand>
        <name>D-glyceraldehyde 3-phosphate</name>
        <dbReference type="ChEBI" id="CHEBI:59776"/>
    </ligand>
</feature>
<dbReference type="Gene3D" id="3.40.50.720">
    <property type="entry name" value="NAD(P)-binding Rossmann-like Domain"/>
    <property type="match status" value="1"/>
</dbReference>
<evidence type="ECO:0000256" key="7">
    <source>
        <dbReference type="PIRSR" id="PIRSR000149-4"/>
    </source>
</evidence>
<dbReference type="AlphaFoldDB" id="A0AA94HT14"/>
<evidence type="ECO:0000256" key="1">
    <source>
        <dbReference type="ARBA" id="ARBA00007406"/>
    </source>
</evidence>
<dbReference type="InterPro" id="IPR006424">
    <property type="entry name" value="Glyceraldehyde-3-P_DH_1"/>
</dbReference>
<evidence type="ECO:0000256" key="2">
    <source>
        <dbReference type="ARBA" id="ARBA00011881"/>
    </source>
</evidence>
<evidence type="ECO:0000256" key="9">
    <source>
        <dbReference type="RuleBase" id="RU361160"/>
    </source>
</evidence>
<dbReference type="InterPro" id="IPR020830">
    <property type="entry name" value="GlycerAld_3-P_DH_AS"/>
</dbReference>
<dbReference type="GO" id="GO:0050661">
    <property type="term" value="F:NADP binding"/>
    <property type="evidence" value="ECO:0007669"/>
    <property type="project" value="InterPro"/>
</dbReference>
<comment type="subunit">
    <text evidence="2">Homotetramer.</text>
</comment>
<evidence type="ECO:0000256" key="8">
    <source>
        <dbReference type="RuleBase" id="RU000397"/>
    </source>
</evidence>
<evidence type="ECO:0000256" key="5">
    <source>
        <dbReference type="PIRSR" id="PIRSR000149-2"/>
    </source>
</evidence>
<feature type="active site" description="Nucleophile" evidence="4">
    <location>
        <position position="151"/>
    </location>
</feature>
<dbReference type="GO" id="GO:0051287">
    <property type="term" value="F:NAD binding"/>
    <property type="evidence" value="ECO:0007669"/>
    <property type="project" value="InterPro"/>
</dbReference>
<feature type="binding site" evidence="5">
    <location>
        <position position="232"/>
    </location>
    <ligand>
        <name>D-glyceraldehyde 3-phosphate</name>
        <dbReference type="ChEBI" id="CHEBI:59776"/>
    </ligand>
</feature>
<sequence length="334" mass="35924">MPVKLGLNGFGRIGRYLLRLLADDQDLQIVAINARADNAALAYLFKYDSTYGNFAGTVDHDENGIIVNGRHIAVTRCKPGEWEWKRLGVTIAVETTGTIKDGEGLAMHLACGAEKVVISAPAKDVDAMIVMGVNDHVYDCARHKIISAASCTTNCLAPVVKVLHEKFGIRHGLMTTIHSYTMSQRILDGSHKDWRRGRSAAVSMVPSSTGAAKAVGVVMPELEGKLNGMSVRVPTFACSLVDLTCEVERSCDAAAVNAALKAASEGVMGPNMGFSEEPLVSIDYRGSTHGGVVDALSTQVLDGSMVKVLIWYDNEAGFTNQLLRLLRMVGSRCR</sequence>
<feature type="binding site" evidence="6">
    <location>
        <position position="314"/>
    </location>
    <ligand>
        <name>NAD(+)</name>
        <dbReference type="ChEBI" id="CHEBI:57540"/>
    </ligand>
</feature>
<dbReference type="PROSITE" id="PS00071">
    <property type="entry name" value="GAPDH"/>
    <property type="match status" value="1"/>
</dbReference>
<dbReference type="InterPro" id="IPR020831">
    <property type="entry name" value="GlycerAld/Erythrose_P_DH"/>
</dbReference>
<dbReference type="InterPro" id="IPR020829">
    <property type="entry name" value="GlycerAld_3-P_DH_cat"/>
</dbReference>
<gene>
    <name evidence="11" type="ORF">SAMN02910291_01618</name>
</gene>
<feature type="site" description="Activates thiol group during catalysis" evidence="7">
    <location>
        <position position="178"/>
    </location>
</feature>
<evidence type="ECO:0000256" key="4">
    <source>
        <dbReference type="PIRSR" id="PIRSR000149-1"/>
    </source>
</evidence>
<evidence type="ECO:0000313" key="12">
    <source>
        <dbReference type="Proteomes" id="UP000182680"/>
    </source>
</evidence>
<organism evidence="11 12">
    <name type="scientific">Desulfovibrio desulfuricans</name>
    <dbReference type="NCBI Taxonomy" id="876"/>
    <lineage>
        <taxon>Bacteria</taxon>
        <taxon>Pseudomonadati</taxon>
        <taxon>Thermodesulfobacteriota</taxon>
        <taxon>Desulfovibrionia</taxon>
        <taxon>Desulfovibrionales</taxon>
        <taxon>Desulfovibrionaceae</taxon>
        <taxon>Desulfovibrio</taxon>
    </lineage>
</organism>
<dbReference type="SMART" id="SM00846">
    <property type="entry name" value="Gp_dh_N"/>
    <property type="match status" value="1"/>
</dbReference>
<dbReference type="CDD" id="cd05214">
    <property type="entry name" value="GAPDH_I_N"/>
    <property type="match status" value="1"/>
</dbReference>
<feature type="binding site" evidence="6">
    <location>
        <begin position="12"/>
        <end position="13"/>
    </location>
    <ligand>
        <name>NAD(+)</name>
        <dbReference type="ChEBI" id="CHEBI:57540"/>
    </ligand>
</feature>
<dbReference type="FunFam" id="3.40.50.720:FF:000001">
    <property type="entry name" value="Glyceraldehyde-3-phosphate dehydrogenase"/>
    <property type="match status" value="1"/>
</dbReference>
<dbReference type="Pfam" id="PF00044">
    <property type="entry name" value="Gp_dh_N"/>
    <property type="match status" value="1"/>
</dbReference>
<feature type="binding site" evidence="5">
    <location>
        <position position="181"/>
    </location>
    <ligand>
        <name>D-glyceraldehyde 3-phosphate</name>
        <dbReference type="ChEBI" id="CHEBI:59776"/>
    </ligand>
</feature>
<dbReference type="Pfam" id="PF02800">
    <property type="entry name" value="Gp_dh_C"/>
    <property type="match status" value="1"/>
</dbReference>
<dbReference type="SUPFAM" id="SSF55347">
    <property type="entry name" value="Glyceraldehyde-3-phosphate dehydrogenase-like, C-terminal domain"/>
    <property type="match status" value="1"/>
</dbReference>
<comment type="similarity">
    <text evidence="1 8">Belongs to the glyceraldehyde-3-phosphate dehydrogenase family.</text>
</comment>
<dbReference type="FunFam" id="3.30.360.10:FF:000002">
    <property type="entry name" value="Glyceraldehyde-3-phosphate dehydrogenase"/>
    <property type="match status" value="1"/>
</dbReference>
<keyword evidence="6" id="KW-0520">NAD</keyword>
<name>A0AA94HT14_DESDE</name>
<dbReference type="GO" id="GO:0006006">
    <property type="term" value="P:glucose metabolic process"/>
    <property type="evidence" value="ECO:0007669"/>
    <property type="project" value="InterPro"/>
</dbReference>
<feature type="binding site" evidence="5">
    <location>
        <begin position="150"/>
        <end position="152"/>
    </location>
    <ligand>
        <name>D-glyceraldehyde 3-phosphate</name>
        <dbReference type="ChEBI" id="CHEBI:59776"/>
    </ligand>
</feature>
<dbReference type="PIRSF" id="PIRSF000149">
    <property type="entry name" value="GAP_DH"/>
    <property type="match status" value="1"/>
</dbReference>
<dbReference type="InterPro" id="IPR020828">
    <property type="entry name" value="GlycerAld_3-P_DH_NAD(P)-bd"/>
</dbReference>
<keyword evidence="3 9" id="KW-0560">Oxidoreductase</keyword>
<evidence type="ECO:0000313" key="11">
    <source>
        <dbReference type="EMBL" id="SFW50942.1"/>
    </source>
</evidence>
<dbReference type="PRINTS" id="PR00078">
    <property type="entry name" value="G3PDHDRGNASE"/>
</dbReference>
<dbReference type="SUPFAM" id="SSF51735">
    <property type="entry name" value="NAD(P)-binding Rossmann-fold domains"/>
    <property type="match status" value="1"/>
</dbReference>
<reference evidence="12" key="1">
    <citation type="submission" date="2016-11" db="EMBL/GenBank/DDBJ databases">
        <authorList>
            <person name="Jaros S."/>
            <person name="Januszkiewicz K."/>
            <person name="Wedrychowicz H."/>
        </authorList>
    </citation>
    <scope>NUCLEOTIDE SEQUENCE [LARGE SCALE GENOMIC DNA]</scope>
    <source>
        <strain evidence="12">DSM 7057</strain>
    </source>
</reference>
<protein>
    <recommendedName>
        <fullName evidence="9">Glyceraldehyde-3-phosphate dehydrogenase</fullName>
        <ecNumber evidence="9">1.2.1.-</ecNumber>
    </recommendedName>
</protein>
<dbReference type="RefSeq" id="WP_072311894.1">
    <property type="nucleotide sequence ID" value="NZ_FPIW01000026.1"/>
</dbReference>
<evidence type="ECO:0000256" key="3">
    <source>
        <dbReference type="ARBA" id="ARBA00023002"/>
    </source>
</evidence>
<dbReference type="GO" id="GO:0016620">
    <property type="term" value="F:oxidoreductase activity, acting on the aldehyde or oxo group of donors, NAD or NADP as acceptor"/>
    <property type="evidence" value="ECO:0007669"/>
    <property type="project" value="InterPro"/>
</dbReference>
<dbReference type="InterPro" id="IPR036291">
    <property type="entry name" value="NAD(P)-bd_dom_sf"/>
</dbReference>
<dbReference type="Gene3D" id="3.30.360.10">
    <property type="entry name" value="Dihydrodipicolinate Reductase, domain 2"/>
    <property type="match status" value="1"/>
</dbReference>
<dbReference type="Proteomes" id="UP000182680">
    <property type="component" value="Unassembled WGS sequence"/>
</dbReference>
<accession>A0AA94HT14</accession>
<dbReference type="CDD" id="cd18126">
    <property type="entry name" value="GAPDH_I_C"/>
    <property type="match status" value="1"/>
</dbReference>
<feature type="binding site" evidence="6">
    <location>
        <position position="119"/>
    </location>
    <ligand>
        <name>NAD(+)</name>
        <dbReference type="ChEBI" id="CHEBI:57540"/>
    </ligand>
</feature>
<dbReference type="EMBL" id="FPIW01000026">
    <property type="protein sequence ID" value="SFW50942.1"/>
    <property type="molecule type" value="Genomic_DNA"/>
</dbReference>
<keyword evidence="6" id="KW-0547">Nucleotide-binding</keyword>
<proteinExistence type="inferred from homology"/>
<dbReference type="NCBIfam" id="TIGR01534">
    <property type="entry name" value="GAPDH-I"/>
    <property type="match status" value="1"/>
</dbReference>
<dbReference type="PANTHER" id="PTHR43148">
    <property type="entry name" value="GLYCERALDEHYDE-3-PHOSPHATE DEHYDROGENASE 2"/>
    <property type="match status" value="1"/>
</dbReference>